<dbReference type="InterPro" id="IPR042197">
    <property type="entry name" value="Apaf_helical"/>
</dbReference>
<dbReference type="PANTHER" id="PTHR33463:SF186">
    <property type="entry name" value="NB-ARC DOMAIN-CONTAINING PROTEIN"/>
    <property type="match status" value="1"/>
</dbReference>
<dbReference type="EMBL" id="KK914298">
    <property type="protein sequence ID" value="KDP42478.1"/>
    <property type="molecule type" value="Genomic_DNA"/>
</dbReference>
<dbReference type="AlphaFoldDB" id="A0A067L5G2"/>
<dbReference type="Gene3D" id="1.10.8.430">
    <property type="entry name" value="Helical domain of apoptotic protease-activating factors"/>
    <property type="match status" value="1"/>
</dbReference>
<feature type="coiled-coil region" evidence="7">
    <location>
        <begin position="30"/>
        <end position="101"/>
    </location>
</feature>
<reference evidence="12 13" key="1">
    <citation type="journal article" date="2014" name="PLoS ONE">
        <title>Global Analysis of Gene Expression Profiles in Physic Nut (Jatropha curcas L.) Seedlings Exposed to Salt Stress.</title>
        <authorList>
            <person name="Zhang L."/>
            <person name="Zhang C."/>
            <person name="Wu P."/>
            <person name="Chen Y."/>
            <person name="Li M."/>
            <person name="Jiang H."/>
            <person name="Wu G."/>
        </authorList>
    </citation>
    <scope>NUCLEOTIDE SEQUENCE [LARGE SCALE GENOMIC DNA]</scope>
    <source>
        <strain evidence="13">cv. GZQX0401</strain>
        <tissue evidence="12">Young leaves</tissue>
    </source>
</reference>
<dbReference type="InterPro" id="IPR002182">
    <property type="entry name" value="NB-ARC"/>
</dbReference>
<keyword evidence="7" id="KW-0175">Coiled coil</keyword>
<dbReference type="Proteomes" id="UP000027138">
    <property type="component" value="Unassembled WGS sequence"/>
</dbReference>
<dbReference type="SUPFAM" id="SSF52058">
    <property type="entry name" value="L domain-like"/>
    <property type="match status" value="1"/>
</dbReference>
<dbReference type="GO" id="GO:0006952">
    <property type="term" value="P:defense response"/>
    <property type="evidence" value="ECO:0007669"/>
    <property type="project" value="UniProtKB-KW"/>
</dbReference>
<dbReference type="SUPFAM" id="SSF52540">
    <property type="entry name" value="P-loop containing nucleoside triphosphate hydrolases"/>
    <property type="match status" value="1"/>
</dbReference>
<evidence type="ECO:0000256" key="5">
    <source>
        <dbReference type="ARBA" id="ARBA00022821"/>
    </source>
</evidence>
<feature type="domain" description="Disease resistance protein At4g27190-like leucine-rich repeats" evidence="9">
    <location>
        <begin position="807"/>
        <end position="909"/>
    </location>
</feature>
<evidence type="ECO:0000259" key="8">
    <source>
        <dbReference type="Pfam" id="PF00931"/>
    </source>
</evidence>
<evidence type="ECO:0000259" key="10">
    <source>
        <dbReference type="Pfam" id="PF23559"/>
    </source>
</evidence>
<dbReference type="Gene3D" id="3.40.50.300">
    <property type="entry name" value="P-loop containing nucleotide triphosphate hydrolases"/>
    <property type="match status" value="1"/>
</dbReference>
<dbReference type="PANTHER" id="PTHR33463">
    <property type="entry name" value="NB-ARC DOMAIN-CONTAINING PROTEIN-RELATED"/>
    <property type="match status" value="1"/>
</dbReference>
<dbReference type="InterPro" id="IPR055414">
    <property type="entry name" value="LRR_R13L4/SHOC2-like"/>
</dbReference>
<dbReference type="InterPro" id="IPR058922">
    <property type="entry name" value="WHD_DRP"/>
</dbReference>
<keyword evidence="5" id="KW-0611">Plant defense</keyword>
<dbReference type="Gene3D" id="1.10.10.10">
    <property type="entry name" value="Winged helix-like DNA-binding domain superfamily/Winged helix DNA-binding domain"/>
    <property type="match status" value="1"/>
</dbReference>
<dbReference type="InterPro" id="IPR032675">
    <property type="entry name" value="LRR_dom_sf"/>
</dbReference>
<dbReference type="InterPro" id="IPR057135">
    <property type="entry name" value="At4g27190-like_LRR"/>
</dbReference>
<keyword evidence="2" id="KW-0433">Leucine-rich repeat</keyword>
<keyword evidence="6" id="KW-0067">ATP-binding</keyword>
<dbReference type="Gene3D" id="3.80.10.10">
    <property type="entry name" value="Ribonuclease Inhibitor"/>
    <property type="match status" value="1"/>
</dbReference>
<comment type="similarity">
    <text evidence="1">Belongs to the disease resistance NB-LRR family.</text>
</comment>
<feature type="domain" description="Disease resistance R13L4/SHOC-2-like LRR" evidence="11">
    <location>
        <begin position="555"/>
        <end position="715"/>
    </location>
</feature>
<keyword evidence="3" id="KW-0677">Repeat</keyword>
<feature type="domain" description="Disease resistance protein winged helix" evidence="10">
    <location>
        <begin position="413"/>
        <end position="479"/>
    </location>
</feature>
<dbReference type="Pfam" id="PF23247">
    <property type="entry name" value="LRR_RPS2"/>
    <property type="match status" value="1"/>
</dbReference>
<dbReference type="Pfam" id="PF23598">
    <property type="entry name" value="LRR_14"/>
    <property type="match status" value="1"/>
</dbReference>
<evidence type="ECO:0000313" key="12">
    <source>
        <dbReference type="EMBL" id="KDP42478.1"/>
    </source>
</evidence>
<name>A0A067L5G2_JATCU</name>
<feature type="domain" description="NB-ARC" evidence="8">
    <location>
        <begin position="168"/>
        <end position="325"/>
    </location>
</feature>
<keyword evidence="13" id="KW-1185">Reference proteome</keyword>
<dbReference type="InterPro" id="IPR050905">
    <property type="entry name" value="Plant_NBS-LRR"/>
</dbReference>
<evidence type="ECO:0000259" key="9">
    <source>
        <dbReference type="Pfam" id="PF23247"/>
    </source>
</evidence>
<evidence type="ECO:0000256" key="6">
    <source>
        <dbReference type="ARBA" id="ARBA00022840"/>
    </source>
</evidence>
<evidence type="ECO:0000256" key="2">
    <source>
        <dbReference type="ARBA" id="ARBA00022614"/>
    </source>
</evidence>
<dbReference type="InterPro" id="IPR036388">
    <property type="entry name" value="WH-like_DNA-bd_sf"/>
</dbReference>
<dbReference type="OrthoDB" id="843543at2759"/>
<proteinExistence type="inferred from homology"/>
<dbReference type="PRINTS" id="PR00364">
    <property type="entry name" value="DISEASERSIST"/>
</dbReference>
<evidence type="ECO:0000256" key="4">
    <source>
        <dbReference type="ARBA" id="ARBA00022741"/>
    </source>
</evidence>
<organism evidence="12 13">
    <name type="scientific">Jatropha curcas</name>
    <name type="common">Barbados nut</name>
    <dbReference type="NCBI Taxonomy" id="180498"/>
    <lineage>
        <taxon>Eukaryota</taxon>
        <taxon>Viridiplantae</taxon>
        <taxon>Streptophyta</taxon>
        <taxon>Embryophyta</taxon>
        <taxon>Tracheophyta</taxon>
        <taxon>Spermatophyta</taxon>
        <taxon>Magnoliopsida</taxon>
        <taxon>eudicotyledons</taxon>
        <taxon>Gunneridae</taxon>
        <taxon>Pentapetalae</taxon>
        <taxon>rosids</taxon>
        <taxon>fabids</taxon>
        <taxon>Malpighiales</taxon>
        <taxon>Euphorbiaceae</taxon>
        <taxon>Crotonoideae</taxon>
        <taxon>Jatropheae</taxon>
        <taxon>Jatropha</taxon>
    </lineage>
</organism>
<keyword evidence="4" id="KW-0547">Nucleotide-binding</keyword>
<evidence type="ECO:0000313" key="13">
    <source>
        <dbReference type="Proteomes" id="UP000027138"/>
    </source>
</evidence>
<evidence type="ECO:0000259" key="11">
    <source>
        <dbReference type="Pfam" id="PF23598"/>
    </source>
</evidence>
<dbReference type="Pfam" id="PF23559">
    <property type="entry name" value="WHD_DRP"/>
    <property type="match status" value="1"/>
</dbReference>
<dbReference type="InterPro" id="IPR027417">
    <property type="entry name" value="P-loop_NTPase"/>
</dbReference>
<dbReference type="GO" id="GO:0005524">
    <property type="term" value="F:ATP binding"/>
    <property type="evidence" value="ECO:0007669"/>
    <property type="project" value="UniProtKB-KW"/>
</dbReference>
<accession>A0A067L5G2</accession>
<sequence>MAEVVSAAASAGAVEVYKDVRNAVASIDQVRDYERRLDKNSEKLKDEAKKLYARKVDLLAKKNRDRTKQTTEECNLWIGMVKKLEKDVQALLTEYEEEKKLQFSLARFLHRSDLSKRIVEKCIELQSCWSEGSFFATDFMVERSTRPIIKAKAPKIEDKSILYDVFVEILNFLSTKDVRRIGLWGKVGVGKTAIMQNLTENEKVSKLFDIVFFVTLSDEGDKNKLQEKIQCQIAQELEVNLEGFTETKKIASIISEKLESTRYLLLLDDVWGAFDLDDVGIYDKEDSKVVIASRHRGICREMCVDHIINVPRLSDDDAWNLFEERLGRKLNSDFKPLALQVIKECDNLPLLIDKVARAFRRKDEILLWEAGLNKLRIWPNVKCDGMDDLFDLLRFCYEELDEDEKICFLYGALFSEGCEIYINYMLECWRAEGFTQDVEQFTALQKGQEILHDLMDASLLEYSEKVKHVRMNKVLRKMAFKISSENEDSKWLVEAGKGIQKAPESEEWKQKVRISLMDNKLCTLPESTDCSKLSTLFLQRNVDLAVIPALFFEYMQSLRVLDLQGTNITKLPSSFSYLVHLRALYLNSCRKLLELPSKIKVLKLLEVVDIRNTMINTLPDEIEYLGKLRCLRMSLSKIDVELMKPEKKNSASIKRDGKWKKIEIKHAAISKLSSLEELIIDIYPENPWWKPVVRDIVKNASVLTNLTHLSFSIGQYHSTRYKILDYFGRKICKVLKYASGAGNLEVPEVLAEADAFELIGHKGEVKLSDFGIDNLAKIKSCLIESCTEMKTLIDYNGGRTNLFECLEKLYLSNAPKLENIWEGPVPSRSLVRLNTLVFFKCSKLKRILSCNLIEQFCELQHLEIEACHEIEEITMEAANNRTNVGTLPSLKTLTLVGLPSLKTIWIDDSLDWGSLNKKIVMCPLFDSQPSRRTIE</sequence>
<evidence type="ECO:0000256" key="7">
    <source>
        <dbReference type="SAM" id="Coils"/>
    </source>
</evidence>
<gene>
    <name evidence="12" type="ORF">JCGZ_00275</name>
</gene>
<dbReference type="Pfam" id="PF00931">
    <property type="entry name" value="NB-ARC"/>
    <property type="match status" value="1"/>
</dbReference>
<protein>
    <submittedName>
        <fullName evidence="12">Uncharacterized protein</fullName>
    </submittedName>
</protein>
<dbReference type="GO" id="GO:0043531">
    <property type="term" value="F:ADP binding"/>
    <property type="evidence" value="ECO:0007669"/>
    <property type="project" value="InterPro"/>
</dbReference>
<evidence type="ECO:0000256" key="3">
    <source>
        <dbReference type="ARBA" id="ARBA00022737"/>
    </source>
</evidence>
<evidence type="ECO:0000256" key="1">
    <source>
        <dbReference type="ARBA" id="ARBA00008894"/>
    </source>
</evidence>